<dbReference type="InterPro" id="IPR023606">
    <property type="entry name" value="CoA-Trfase_III_dom_1_sf"/>
</dbReference>
<dbReference type="GO" id="GO:0008410">
    <property type="term" value="F:CoA-transferase activity"/>
    <property type="evidence" value="ECO:0007669"/>
    <property type="project" value="TreeGrafter"/>
</dbReference>
<dbReference type="Pfam" id="PF02515">
    <property type="entry name" value="CoA_transf_3"/>
    <property type="match status" value="1"/>
</dbReference>
<reference evidence="2 3" key="1">
    <citation type="submission" date="2016-10" db="EMBL/GenBank/DDBJ databases">
        <authorList>
            <person name="de Groot N.N."/>
        </authorList>
    </citation>
    <scope>NUCLEOTIDE SEQUENCE [LARGE SCALE GENOMIC DNA]</scope>
    <source>
        <strain evidence="2 3">DSM 26656</strain>
    </source>
</reference>
<dbReference type="InterPro" id="IPR050483">
    <property type="entry name" value="CoA-transferase_III_domain"/>
</dbReference>
<accession>A0A1H6BJ37</accession>
<dbReference type="AlphaFoldDB" id="A0A1H6BJ37"/>
<dbReference type="OrthoDB" id="9806585at2"/>
<name>A0A1H6BJ37_9HYPH</name>
<dbReference type="EMBL" id="FNUY01000007">
    <property type="protein sequence ID" value="SEG60405.1"/>
    <property type="molecule type" value="Genomic_DNA"/>
</dbReference>
<sequence>MPRPTPSSALERLRVLDLSRVRAGPTCARVFADFGADVIKVESPPGLDPNENMSGPRHGYDMQNLHRNKRSLTLNLKTPEGKAILLRLIESADLLIENFRPDVKDRLGLDFETLHKLNPRLILVSVSGFGQSGPYRTRAGFDQIAQGMGGMMSVTGLQGQGPVRAGIAVADSAAGLYGAIGALVAVTERETSGKGQWVQTSLLEAQIAMMDFQAARFLVEGTVPPQAGNDHPYSTPMGVYATRNGHINIGVGAEGHWRSFCKAIGHPELGENPVYDNMEKRFARRPELRVLIESILSQRDSADWLAAFETHAVPAGPIYAVDEMFDDPQVQHLGIAQPVTHPVLGDIRVVAEPVSLSRTPASVATPTPEAGEHNAEILAELGYDQADITRLKGLGAI</sequence>
<dbReference type="Proteomes" id="UP000236743">
    <property type="component" value="Unassembled WGS sequence"/>
</dbReference>
<dbReference type="Gene3D" id="3.40.50.10540">
    <property type="entry name" value="Crotonobetainyl-coa:carnitine coa-transferase, domain 1"/>
    <property type="match status" value="1"/>
</dbReference>
<evidence type="ECO:0000313" key="2">
    <source>
        <dbReference type="EMBL" id="SEG60405.1"/>
    </source>
</evidence>
<dbReference type="PANTHER" id="PTHR48207">
    <property type="entry name" value="SUCCINATE--HYDROXYMETHYLGLUTARATE COA-TRANSFERASE"/>
    <property type="match status" value="1"/>
</dbReference>
<dbReference type="InterPro" id="IPR044855">
    <property type="entry name" value="CoA-Trfase_III_dom3_sf"/>
</dbReference>
<organism evidence="2 3">
    <name type="scientific">Bosea lathyri</name>
    <dbReference type="NCBI Taxonomy" id="1036778"/>
    <lineage>
        <taxon>Bacteria</taxon>
        <taxon>Pseudomonadati</taxon>
        <taxon>Pseudomonadota</taxon>
        <taxon>Alphaproteobacteria</taxon>
        <taxon>Hyphomicrobiales</taxon>
        <taxon>Boseaceae</taxon>
        <taxon>Bosea</taxon>
    </lineage>
</organism>
<keyword evidence="3" id="KW-1185">Reference proteome</keyword>
<evidence type="ECO:0000313" key="3">
    <source>
        <dbReference type="Proteomes" id="UP000236743"/>
    </source>
</evidence>
<dbReference type="PANTHER" id="PTHR48207:SF3">
    <property type="entry name" value="SUCCINATE--HYDROXYMETHYLGLUTARATE COA-TRANSFERASE"/>
    <property type="match status" value="1"/>
</dbReference>
<proteinExistence type="predicted"/>
<protein>
    <submittedName>
        <fullName evidence="2">Crotonobetainyl-CoA:carnitine CoA-transferase CaiB</fullName>
    </submittedName>
</protein>
<dbReference type="InterPro" id="IPR003673">
    <property type="entry name" value="CoA-Trfase_fam_III"/>
</dbReference>
<dbReference type="Gene3D" id="3.30.1540.10">
    <property type="entry name" value="formyl-coa transferase, domain 3"/>
    <property type="match status" value="1"/>
</dbReference>
<gene>
    <name evidence="2" type="ORF">SAMN04488115_107253</name>
</gene>
<keyword evidence="1 2" id="KW-0808">Transferase</keyword>
<dbReference type="SUPFAM" id="SSF89796">
    <property type="entry name" value="CoA-transferase family III (CaiB/BaiF)"/>
    <property type="match status" value="1"/>
</dbReference>
<evidence type="ECO:0000256" key="1">
    <source>
        <dbReference type="ARBA" id="ARBA00022679"/>
    </source>
</evidence>
<dbReference type="RefSeq" id="WP_103873835.1">
    <property type="nucleotide sequence ID" value="NZ_FNUY01000007.1"/>
</dbReference>